<dbReference type="GO" id="GO:0005886">
    <property type="term" value="C:plasma membrane"/>
    <property type="evidence" value="ECO:0007669"/>
    <property type="project" value="UniProtKB-SubCell"/>
</dbReference>
<feature type="transmembrane region" description="Helical" evidence="12">
    <location>
        <begin position="508"/>
        <end position="529"/>
    </location>
</feature>
<sequence length="647" mass="72778">MVVRTTSKNELARKEPLREKDSIVSVASTSTAPPGHLPSTPLASPTPSEEPLLDQHPEWIQNPKATRFLVGLLTSMYVLLLTIVSCLISLSSAWQSPDLWLAETIFSLLMYGIAILFFIYTYFMVIYPKPINALIMFLNKKRPSWVPRPDRWLIPPPLHNGEGAGTLYLRLGALLFGTLGSVLWGCEIYLCFSGECVHRLVSAKDIAAIIFTFLQMHFIVCNSKITFHRNNHLASFGMMHCVAVNIWTWFSMCLVKAQVKRLKKEKKELEHQKNSTASYSESSSSSSSSSSEELEATTVLEEIVEVVVEKMKPIMMSTNSSSAKTYSSNNYTTSNHTLLRMQSMARLGDISSFLLTCLVEYSLIGAAVCFIIWKYMGATSTEENVDKRKKKLRMDCTSTTVGLFAGIFFMTAAFVTIGIYTMLYNKKNYGGSDLILGIVCLILFCVALIATIFGSWRMRVLQYRLHAHGEVIDEILLIIGLVGELVYCSIGFDMIINGKRTGKDAPNLAIAVFTFRIVQVIVQAIYILIASRLRCLSATNAQYQPGKQTLTFLIIINITLFVYHVFEGMKNIYGFPSIMENKYFELLNISSPLVVFYRFHSSACLAEIWKHTYSTKHNHHHHNVQSPISSPINSPMSDASHHHQRLV</sequence>
<evidence type="ECO:0000313" key="13">
    <source>
        <dbReference type="EMBL" id="UMM31962.1"/>
    </source>
</evidence>
<keyword evidence="10" id="KW-0407">Ion channel</keyword>
<evidence type="ECO:0000256" key="6">
    <source>
        <dbReference type="ARBA" id="ARBA00022781"/>
    </source>
</evidence>
<evidence type="ECO:0000256" key="9">
    <source>
        <dbReference type="ARBA" id="ARBA00023136"/>
    </source>
</evidence>
<evidence type="ECO:0000256" key="5">
    <source>
        <dbReference type="ARBA" id="ARBA00022692"/>
    </source>
</evidence>
<name>A0AAE9JIV7_CAEBR</name>
<feature type="transmembrane region" description="Helical" evidence="12">
    <location>
        <begin position="401"/>
        <end position="422"/>
    </location>
</feature>
<dbReference type="PANTHER" id="PTHR21522:SF29">
    <property type="entry name" value="OTOPETRIN-2"/>
    <property type="match status" value="1"/>
</dbReference>
<dbReference type="Proteomes" id="UP000829354">
    <property type="component" value="Chromosome V"/>
</dbReference>
<dbReference type="InterPro" id="IPR004878">
    <property type="entry name" value="Otopetrin"/>
</dbReference>
<gene>
    <name evidence="13" type="ORF">L5515_005944</name>
</gene>
<evidence type="ECO:0000256" key="7">
    <source>
        <dbReference type="ARBA" id="ARBA00022989"/>
    </source>
</evidence>
<keyword evidence="3" id="KW-0813">Transport</keyword>
<evidence type="ECO:0000256" key="3">
    <source>
        <dbReference type="ARBA" id="ARBA00022448"/>
    </source>
</evidence>
<feature type="transmembrane region" description="Helical" evidence="12">
    <location>
        <begin position="350"/>
        <end position="373"/>
    </location>
</feature>
<evidence type="ECO:0000256" key="10">
    <source>
        <dbReference type="ARBA" id="ARBA00023303"/>
    </source>
</evidence>
<dbReference type="AlphaFoldDB" id="A0AAE9JIV7"/>
<keyword evidence="5 12" id="KW-0812">Transmembrane</keyword>
<feature type="transmembrane region" description="Helical" evidence="12">
    <location>
        <begin position="233"/>
        <end position="255"/>
    </location>
</feature>
<feature type="compositionally biased region" description="Basic and acidic residues" evidence="11">
    <location>
        <begin position="10"/>
        <end position="22"/>
    </location>
</feature>
<dbReference type="GO" id="GO:0015252">
    <property type="term" value="F:proton channel activity"/>
    <property type="evidence" value="ECO:0007669"/>
    <property type="project" value="InterPro"/>
</dbReference>
<dbReference type="PANTHER" id="PTHR21522">
    <property type="entry name" value="PROTON CHANNEL OTOP"/>
    <property type="match status" value="1"/>
</dbReference>
<feature type="transmembrane region" description="Helical" evidence="12">
    <location>
        <begin position="206"/>
        <end position="227"/>
    </location>
</feature>
<evidence type="ECO:0000256" key="11">
    <source>
        <dbReference type="SAM" id="MobiDB-lite"/>
    </source>
</evidence>
<keyword evidence="7 12" id="KW-1133">Transmembrane helix</keyword>
<keyword evidence="14" id="KW-1185">Reference proteome</keyword>
<reference evidence="13 14" key="1">
    <citation type="submission" date="2022-04" db="EMBL/GenBank/DDBJ databases">
        <title>Chromosome-level reference genomes for two strains of Caenorhabditis briggsae: an improved platform for comparative genomics.</title>
        <authorList>
            <person name="Stevens L."/>
            <person name="Andersen E."/>
        </authorList>
    </citation>
    <scope>NUCLEOTIDE SEQUENCE [LARGE SCALE GENOMIC DNA]</scope>
    <source>
        <strain evidence="13">VX34</strain>
        <tissue evidence="13">Whole-organism</tissue>
    </source>
</reference>
<accession>A0AAE9JIV7</accession>
<feature type="compositionally biased region" description="Low complexity" evidence="11">
    <location>
        <begin position="37"/>
        <end position="50"/>
    </location>
</feature>
<evidence type="ECO:0000256" key="2">
    <source>
        <dbReference type="ARBA" id="ARBA00006513"/>
    </source>
</evidence>
<proteinExistence type="inferred from homology"/>
<keyword evidence="6" id="KW-0375">Hydrogen ion transport</keyword>
<feature type="compositionally biased region" description="Low complexity" evidence="11">
    <location>
        <begin position="275"/>
        <end position="296"/>
    </location>
</feature>
<evidence type="ECO:0000256" key="1">
    <source>
        <dbReference type="ARBA" id="ARBA00004651"/>
    </source>
</evidence>
<evidence type="ECO:0000256" key="8">
    <source>
        <dbReference type="ARBA" id="ARBA00023065"/>
    </source>
</evidence>
<feature type="transmembrane region" description="Helical" evidence="12">
    <location>
        <begin position="105"/>
        <end position="127"/>
    </location>
</feature>
<dbReference type="EMBL" id="CP092624">
    <property type="protein sequence ID" value="UMM31962.1"/>
    <property type="molecule type" value="Genomic_DNA"/>
</dbReference>
<feature type="region of interest" description="Disordered" evidence="11">
    <location>
        <begin position="1"/>
        <end position="54"/>
    </location>
</feature>
<evidence type="ECO:0000256" key="12">
    <source>
        <dbReference type="SAM" id="Phobius"/>
    </source>
</evidence>
<keyword evidence="8" id="KW-0406">Ion transport</keyword>
<comment type="subcellular location">
    <subcellularLocation>
        <location evidence="1">Cell membrane</location>
        <topology evidence="1">Multi-pass membrane protein</topology>
    </subcellularLocation>
</comment>
<evidence type="ECO:0000313" key="14">
    <source>
        <dbReference type="Proteomes" id="UP000829354"/>
    </source>
</evidence>
<feature type="transmembrane region" description="Helical" evidence="12">
    <location>
        <begin position="475"/>
        <end position="496"/>
    </location>
</feature>
<comment type="similarity">
    <text evidence="2">Belongs to the otopetrin family.</text>
</comment>
<feature type="transmembrane region" description="Helical" evidence="12">
    <location>
        <begin position="549"/>
        <end position="566"/>
    </location>
</feature>
<feature type="region of interest" description="Disordered" evidence="11">
    <location>
        <begin position="620"/>
        <end position="647"/>
    </location>
</feature>
<feature type="region of interest" description="Disordered" evidence="11">
    <location>
        <begin position="273"/>
        <end position="296"/>
    </location>
</feature>
<feature type="compositionally biased region" description="Low complexity" evidence="11">
    <location>
        <begin position="626"/>
        <end position="637"/>
    </location>
</feature>
<protein>
    <submittedName>
        <fullName evidence="13">Uncharacterized protein</fullName>
    </submittedName>
</protein>
<feature type="transmembrane region" description="Helical" evidence="12">
    <location>
        <begin position="434"/>
        <end position="455"/>
    </location>
</feature>
<dbReference type="Pfam" id="PF03189">
    <property type="entry name" value="Otopetrin"/>
    <property type="match status" value="1"/>
</dbReference>
<feature type="transmembrane region" description="Helical" evidence="12">
    <location>
        <begin position="68"/>
        <end position="93"/>
    </location>
</feature>
<keyword evidence="9 12" id="KW-0472">Membrane</keyword>
<organism evidence="13 14">
    <name type="scientific">Caenorhabditis briggsae</name>
    <dbReference type="NCBI Taxonomy" id="6238"/>
    <lineage>
        <taxon>Eukaryota</taxon>
        <taxon>Metazoa</taxon>
        <taxon>Ecdysozoa</taxon>
        <taxon>Nematoda</taxon>
        <taxon>Chromadorea</taxon>
        <taxon>Rhabditida</taxon>
        <taxon>Rhabditina</taxon>
        <taxon>Rhabditomorpha</taxon>
        <taxon>Rhabditoidea</taxon>
        <taxon>Rhabditidae</taxon>
        <taxon>Peloderinae</taxon>
        <taxon>Caenorhabditis</taxon>
    </lineage>
</organism>
<evidence type="ECO:0000256" key="4">
    <source>
        <dbReference type="ARBA" id="ARBA00022475"/>
    </source>
</evidence>
<keyword evidence="4" id="KW-1003">Cell membrane</keyword>